<name>A0A100HKP0_9DEIO</name>
<gene>
    <name evidence="2" type="ORF">DEIGR_102537</name>
</gene>
<comment type="caution">
    <text evidence="2">The sequence shown here is derived from an EMBL/GenBank/DDBJ whole genome shotgun (WGS) entry which is preliminary data.</text>
</comment>
<organism evidence="2 3">
    <name type="scientific">Deinococcus grandis</name>
    <dbReference type="NCBI Taxonomy" id="57498"/>
    <lineage>
        <taxon>Bacteria</taxon>
        <taxon>Thermotogati</taxon>
        <taxon>Deinococcota</taxon>
        <taxon>Deinococci</taxon>
        <taxon>Deinococcales</taxon>
        <taxon>Deinococcaceae</taxon>
        <taxon>Deinococcus</taxon>
    </lineage>
</organism>
<keyword evidence="3" id="KW-1185">Reference proteome</keyword>
<protein>
    <submittedName>
        <fullName evidence="2">DNA repair protein RecO</fullName>
    </submittedName>
</protein>
<reference evidence="3" key="1">
    <citation type="submission" date="2015-11" db="EMBL/GenBank/DDBJ databases">
        <title>Draft Genome Sequence of the Radioresistant Bacterium Deinococcus grandis, Isolated from Freshwater Fish in Japan.</title>
        <authorList>
            <person name="Satoh K."/>
            <person name="Onodera T."/>
            <person name="Omoso K."/>
            <person name="Takeda-Yano K."/>
            <person name="Katayama T."/>
            <person name="Oono Y."/>
            <person name="Narumi I."/>
        </authorList>
    </citation>
    <scope>NUCLEOTIDE SEQUENCE [LARGE SCALE GENOMIC DNA]</scope>
    <source>
        <strain evidence="3">ATCC 43672</strain>
    </source>
</reference>
<proteinExistence type="predicted"/>
<dbReference type="AlphaFoldDB" id="A0A100HKP0"/>
<dbReference type="EMBL" id="BCMS01000001">
    <property type="protein sequence ID" value="GAQ22510.1"/>
    <property type="molecule type" value="Genomic_DNA"/>
</dbReference>
<accession>A0A100HKP0</accession>
<evidence type="ECO:0000313" key="3">
    <source>
        <dbReference type="Proteomes" id="UP000056209"/>
    </source>
</evidence>
<sequence>MQHTGAVIHDEDRGAPGRCGGHASSLAARVCQRLHKPAPDCEHYHPALIQAGAAPAQLAAILRT</sequence>
<feature type="region of interest" description="Disordered" evidence="1">
    <location>
        <begin position="1"/>
        <end position="22"/>
    </location>
</feature>
<evidence type="ECO:0000313" key="2">
    <source>
        <dbReference type="EMBL" id="GAQ22510.1"/>
    </source>
</evidence>
<evidence type="ECO:0000256" key="1">
    <source>
        <dbReference type="SAM" id="MobiDB-lite"/>
    </source>
</evidence>
<dbReference type="Proteomes" id="UP000056209">
    <property type="component" value="Unassembled WGS sequence"/>
</dbReference>